<feature type="region of interest" description="Disordered" evidence="3">
    <location>
        <begin position="45"/>
        <end position="69"/>
    </location>
</feature>
<gene>
    <name evidence="4" type="ORF">BRYFOR_08414</name>
</gene>
<evidence type="ECO:0000313" key="4">
    <source>
        <dbReference type="EMBL" id="EET59558.1"/>
    </source>
</evidence>
<dbReference type="STRING" id="168384.SAMN05660368_01858"/>
<name>C6LIH6_9FIRM</name>
<dbReference type="AlphaFoldDB" id="C6LIH6"/>
<dbReference type="InterPro" id="IPR008863">
    <property type="entry name" value="Toxic_anion-R_TelA"/>
</dbReference>
<evidence type="ECO:0000313" key="5">
    <source>
        <dbReference type="Proteomes" id="UP000005561"/>
    </source>
</evidence>
<dbReference type="PANTHER" id="PTHR38432:SF1">
    <property type="entry name" value="TELA-LIKE PROTEIN SAOUHSC_01408"/>
    <property type="match status" value="1"/>
</dbReference>
<protein>
    <submittedName>
        <fullName evidence="4">Toxic anion resistance protein TelA</fullName>
    </submittedName>
</protein>
<evidence type="ECO:0000256" key="1">
    <source>
        <dbReference type="ARBA" id="ARBA00005541"/>
    </source>
</evidence>
<dbReference type="PANTHER" id="PTHR38432">
    <property type="entry name" value="TELA-LIKE PROTEIN SAOUHSC_01408"/>
    <property type="match status" value="1"/>
</dbReference>
<dbReference type="RefSeq" id="WP_006863188.1">
    <property type="nucleotide sequence ID" value="NZ_ACCL02000017.1"/>
</dbReference>
<evidence type="ECO:0000256" key="3">
    <source>
        <dbReference type="SAM" id="MobiDB-lite"/>
    </source>
</evidence>
<keyword evidence="5" id="KW-1185">Reference proteome</keyword>
<dbReference type="PIRSF" id="PIRSF026508">
    <property type="entry name" value="TelA"/>
    <property type="match status" value="1"/>
</dbReference>
<organism evidence="4 5">
    <name type="scientific">Marvinbryantia formatexigens DSM 14469</name>
    <dbReference type="NCBI Taxonomy" id="478749"/>
    <lineage>
        <taxon>Bacteria</taxon>
        <taxon>Bacillati</taxon>
        <taxon>Bacillota</taxon>
        <taxon>Clostridia</taxon>
        <taxon>Lachnospirales</taxon>
        <taxon>Lachnospiraceae</taxon>
        <taxon>Marvinbryantia</taxon>
    </lineage>
</organism>
<proteinExistence type="inferred from homology"/>
<comment type="similarity">
    <text evidence="1 2">Belongs to the TelA family.</text>
</comment>
<dbReference type="eggNOG" id="COG3853">
    <property type="taxonomic scope" value="Bacteria"/>
</dbReference>
<reference evidence="4" key="1">
    <citation type="submission" date="2009-07" db="EMBL/GenBank/DDBJ databases">
        <authorList>
            <person name="Weinstock G."/>
            <person name="Sodergren E."/>
            <person name="Clifton S."/>
            <person name="Fulton L."/>
            <person name="Fulton B."/>
            <person name="Courtney L."/>
            <person name="Fronick C."/>
            <person name="Harrison M."/>
            <person name="Strong C."/>
            <person name="Farmer C."/>
            <person name="Delahaunty K."/>
            <person name="Markovic C."/>
            <person name="Hall O."/>
            <person name="Minx P."/>
            <person name="Tomlinson C."/>
            <person name="Mitreva M."/>
            <person name="Nelson J."/>
            <person name="Hou S."/>
            <person name="Wollam A."/>
            <person name="Pepin K.H."/>
            <person name="Johnson M."/>
            <person name="Bhonagiri V."/>
            <person name="Nash W.E."/>
            <person name="Warren W."/>
            <person name="Chinwalla A."/>
            <person name="Mardis E.R."/>
            <person name="Wilson R.K."/>
        </authorList>
    </citation>
    <scope>NUCLEOTIDE SEQUENCE [LARGE SCALE GENOMIC DNA]</scope>
    <source>
        <strain evidence="4">DSM 14469</strain>
    </source>
</reference>
<evidence type="ECO:0000256" key="2">
    <source>
        <dbReference type="PIRNR" id="PIRNR026508"/>
    </source>
</evidence>
<dbReference type="EMBL" id="ACCL02000017">
    <property type="protein sequence ID" value="EET59558.1"/>
    <property type="molecule type" value="Genomic_DNA"/>
</dbReference>
<sequence length="411" mass="45823">MNDEFAKLAKETPTLTLDPFAEAAKTADAVSGAAQTAVEEVKAASEAPVLQMQEKPQIPAEKKADEPAVDESMFSDEEKEQIAAFAEKINIQDSNVILQYGAAAQQKLADFSEKALENVKTQDLGEVGDMLAGVVTELKNFNATEQPKGFFGFLKKNENRVENLKAKYDKTEVNVNKICDALEEHQVRLLKDTATLDQMYELNTTYFKELSMYIAAGKKKLAQVRGTQLVELTEKAKRSNLPEDAQAAKDLASYCDRFEKKLHDLELSRMVSLQTAPQLRLIQNNNTMMIEKIQSTLVNTIPLWKNQMVIALGLEHASEAAKAQNAVSEMTNELLKRNAEALHTATVSTAREAERGIVDIETLTQTNAKLVQTFDEVLQIQADGRQKRMAAEAEMLRMENELKAKLLEIRK</sequence>
<dbReference type="Pfam" id="PF05816">
    <property type="entry name" value="TelA"/>
    <property type="match status" value="1"/>
</dbReference>
<dbReference type="Proteomes" id="UP000005561">
    <property type="component" value="Unassembled WGS sequence"/>
</dbReference>
<accession>C6LIH6</accession>
<comment type="caution">
    <text evidence="4">The sequence shown here is derived from an EMBL/GenBank/DDBJ whole genome shotgun (WGS) entry which is preliminary data.</text>
</comment>